<dbReference type="RefSeq" id="WP_183606583.1">
    <property type="nucleotide sequence ID" value="NZ_JACHAZ010000002.1"/>
</dbReference>
<accession>A0AAE2SVF0</accession>
<reference evidence="1 2" key="1">
    <citation type="submission" date="2020-08" db="EMBL/GenBank/DDBJ databases">
        <title>Genomic Encyclopedia of Type Strains, Phase IV (KMG-V): Genome sequencing to study the core and pangenomes of soil and plant-associated prokaryotes.</title>
        <authorList>
            <person name="Whitman W."/>
        </authorList>
    </citation>
    <scope>NUCLEOTIDE SEQUENCE [LARGE SCALE GENOMIC DNA]</scope>
    <source>
        <strain evidence="1 2">SEMIA 415</strain>
    </source>
</reference>
<evidence type="ECO:0000313" key="1">
    <source>
        <dbReference type="EMBL" id="MBB4289496.1"/>
    </source>
</evidence>
<dbReference type="EMBL" id="JACIGO010000001">
    <property type="protein sequence ID" value="MBB4289496.1"/>
    <property type="molecule type" value="Genomic_DNA"/>
</dbReference>
<name>A0AAE2SVF0_RHILE</name>
<dbReference type="AlphaFoldDB" id="A0AAE2SVF0"/>
<evidence type="ECO:0000313" key="2">
    <source>
        <dbReference type="Proteomes" id="UP000538507"/>
    </source>
</evidence>
<comment type="caution">
    <text evidence="1">The sequence shown here is derived from an EMBL/GenBank/DDBJ whole genome shotgun (WGS) entry which is preliminary data.</text>
</comment>
<sequence length="403" mass="44047">MRRIFTLLIAFLLPVSVFATVCRLPNLHGFEDARARAEAILPPKTNDISKLAIYVERDPSLGLYFQSNFVSEGAENVTKIGGEASLTDLEWAAQNLVWTEQPDFIQRQEVQDAIRQLNRVYIDKSVFDEDGLSSLNLEGISDFTIIDREARVSTAGITINRDRPPPLLAERIAGCCLNGRPIGKGIMLAQALTELKSSPKDTRIISLVSDSATIATAKEVGLEGKALMNMADRSAADLQKVFEGQSGKQVVVLGHVESGNFVVRDAGGSEKSRVAISHLRKLASDNNVLLIEVGCNTASVGDTVAGLQVGVTTRFNTVEATRKLSKAIDATNMSEFLQRLADQDLKVVVESEAIENIIRYRANYFISGEFGSPDISVAEVSITPRSSGILGSWTPNWMRRMFN</sequence>
<proteinExistence type="predicted"/>
<dbReference type="Proteomes" id="UP000538507">
    <property type="component" value="Unassembled WGS sequence"/>
</dbReference>
<protein>
    <submittedName>
        <fullName evidence="1">Uncharacterized protein</fullName>
    </submittedName>
</protein>
<organism evidence="1 2">
    <name type="scientific">Rhizobium leguminosarum</name>
    <dbReference type="NCBI Taxonomy" id="384"/>
    <lineage>
        <taxon>Bacteria</taxon>
        <taxon>Pseudomonadati</taxon>
        <taxon>Pseudomonadota</taxon>
        <taxon>Alphaproteobacteria</taxon>
        <taxon>Hyphomicrobiales</taxon>
        <taxon>Rhizobiaceae</taxon>
        <taxon>Rhizobium/Agrobacterium group</taxon>
        <taxon>Rhizobium</taxon>
    </lineage>
</organism>
<gene>
    <name evidence="1" type="ORF">GGE16_001512</name>
</gene>